<proteinExistence type="predicted"/>
<sequence length="253" mass="28083">MNWKHSLYEIYAVSFGQAFIIDEAYRILHELREDRQFAIAAAFAEQKRAQAKVINAKATIRDYQNNKDTQANKLQAEAFVLETDARFIIAQPCLDMARVELSFIESLINHIDDLGLRMFPDRAVGDQLVQPLEYAYEYAWSLIYDGSNSAIMRNIFAHPQGEKILDVVAGFAPQDGKPQLVTRTALCSAMAQALNIDAKHLAITVNAYDQIAAAVTSQYLVTFAASSESSTRRLYALEGKHDSNPSGDGGPSS</sequence>
<evidence type="ECO:0000313" key="2">
    <source>
        <dbReference type="Proteomes" id="UP000015545"/>
    </source>
</evidence>
<gene>
    <name evidence="1" type="ORF">PaBG_00123</name>
</gene>
<name>S5VV67_9CAUD</name>
<organism evidence="1 2">
    <name type="scientific">Pseudomonas phage PaBG</name>
    <dbReference type="NCBI Taxonomy" id="1335230"/>
    <lineage>
        <taxon>Viruses</taxon>
        <taxon>Duplodnaviria</taxon>
        <taxon>Heunggongvirae</taxon>
        <taxon>Uroviricota</taxon>
        <taxon>Caudoviricetes</taxon>
        <taxon>Baikalvirus</taxon>
        <taxon>Baikalvirus PaBG</taxon>
    </lineage>
</organism>
<dbReference type="KEGG" id="vg:16574809"/>
<keyword evidence="2" id="KW-1185">Reference proteome</keyword>
<dbReference type="GeneID" id="16574809"/>
<dbReference type="EMBL" id="KF147891">
    <property type="protein sequence ID" value="AGS82007.1"/>
    <property type="molecule type" value="Genomic_DNA"/>
</dbReference>
<dbReference type="RefSeq" id="YP_008433454.1">
    <property type="nucleotide sequence ID" value="NC_022096.1"/>
</dbReference>
<dbReference type="Proteomes" id="UP000015545">
    <property type="component" value="Segment"/>
</dbReference>
<reference evidence="1 2" key="1">
    <citation type="journal article" date="2014" name="Genome Announc.">
        <title>Complete Genome Sequence of the Novel Giant Pseudomonas Phage PaBG.</title>
        <authorList>
            <person name="Sykilinda N.N."/>
            <person name="Bondar A.A."/>
            <person name="Gorshkova A.S."/>
            <person name="Kurochkina L.P."/>
            <person name="Kulikov E.E."/>
            <person name="Shneider M.M."/>
            <person name="Kadykov V.A."/>
            <person name="Solovjeva N.V."/>
            <person name="Kabilov M.R."/>
            <person name="Mesyanzhinov V.V."/>
            <person name="Vlassov V.V."/>
            <person name="Drukker V.V."/>
            <person name="Miroshnikov K.A."/>
        </authorList>
    </citation>
    <scope>NUCLEOTIDE SEQUENCE [LARGE SCALE GENOMIC DNA]</scope>
</reference>
<accession>S5VV67</accession>
<evidence type="ECO:0000313" key="1">
    <source>
        <dbReference type="EMBL" id="AGS82007.1"/>
    </source>
</evidence>
<protein>
    <submittedName>
        <fullName evidence="1">Uncharacterized protein</fullName>
    </submittedName>
</protein>